<proteinExistence type="predicted"/>
<feature type="chain" id="PRO_5032973186" evidence="1">
    <location>
        <begin position="18"/>
        <end position="76"/>
    </location>
</feature>
<gene>
    <name evidence="2" type="ORF">GWI33_023006</name>
</gene>
<reference evidence="2" key="1">
    <citation type="submission" date="2020-08" db="EMBL/GenBank/DDBJ databases">
        <title>Genome sequencing and assembly of the red palm weevil Rhynchophorus ferrugineus.</title>
        <authorList>
            <person name="Dias G.B."/>
            <person name="Bergman C.M."/>
            <person name="Manee M."/>
        </authorList>
    </citation>
    <scope>NUCLEOTIDE SEQUENCE</scope>
    <source>
        <strain evidence="2">AA-2017</strain>
        <tissue evidence="2">Whole larva</tissue>
    </source>
</reference>
<keyword evidence="1" id="KW-0732">Signal</keyword>
<name>A0A834IMP0_RHYFE</name>
<dbReference type="EMBL" id="JAACXV010000088">
    <property type="protein sequence ID" value="KAF7283757.1"/>
    <property type="molecule type" value="Genomic_DNA"/>
</dbReference>
<dbReference type="AlphaFoldDB" id="A0A834IMP0"/>
<feature type="signal peptide" evidence="1">
    <location>
        <begin position="1"/>
        <end position="17"/>
    </location>
</feature>
<dbReference type="Proteomes" id="UP000625711">
    <property type="component" value="Unassembled WGS sequence"/>
</dbReference>
<evidence type="ECO:0000256" key="1">
    <source>
        <dbReference type="SAM" id="SignalP"/>
    </source>
</evidence>
<protein>
    <submittedName>
        <fullName evidence="2">Uncharacterized protein</fullName>
    </submittedName>
</protein>
<evidence type="ECO:0000313" key="3">
    <source>
        <dbReference type="Proteomes" id="UP000625711"/>
    </source>
</evidence>
<organism evidence="2 3">
    <name type="scientific">Rhynchophorus ferrugineus</name>
    <name type="common">Red palm weevil</name>
    <name type="synonym">Curculio ferrugineus</name>
    <dbReference type="NCBI Taxonomy" id="354439"/>
    <lineage>
        <taxon>Eukaryota</taxon>
        <taxon>Metazoa</taxon>
        <taxon>Ecdysozoa</taxon>
        <taxon>Arthropoda</taxon>
        <taxon>Hexapoda</taxon>
        <taxon>Insecta</taxon>
        <taxon>Pterygota</taxon>
        <taxon>Neoptera</taxon>
        <taxon>Endopterygota</taxon>
        <taxon>Coleoptera</taxon>
        <taxon>Polyphaga</taxon>
        <taxon>Cucujiformia</taxon>
        <taxon>Curculionidae</taxon>
        <taxon>Dryophthorinae</taxon>
        <taxon>Rhynchophorus</taxon>
    </lineage>
</organism>
<keyword evidence="3" id="KW-1185">Reference proteome</keyword>
<accession>A0A834IMP0</accession>
<comment type="caution">
    <text evidence="2">The sequence shown here is derived from an EMBL/GenBank/DDBJ whole genome shotgun (WGS) entry which is preliminary data.</text>
</comment>
<evidence type="ECO:0000313" key="2">
    <source>
        <dbReference type="EMBL" id="KAF7283757.1"/>
    </source>
</evidence>
<sequence length="76" mass="7680">MFKFFAVVFAVLAVAFAAPKAEPKPGVALPLAYSAYSAPLAYSAPVVASYSAPSLVHGYAAAPLAYSAYAAPAVVV</sequence>